<dbReference type="RefSeq" id="WP_047093997.1">
    <property type="nucleotide sequence ID" value="NZ_LBHU01000003.1"/>
</dbReference>
<organism evidence="1 2">
    <name type="scientific">Aurantiacibacter marinus</name>
    <dbReference type="NCBI Taxonomy" id="874156"/>
    <lineage>
        <taxon>Bacteria</taxon>
        <taxon>Pseudomonadati</taxon>
        <taxon>Pseudomonadota</taxon>
        <taxon>Alphaproteobacteria</taxon>
        <taxon>Sphingomonadales</taxon>
        <taxon>Erythrobacteraceae</taxon>
        <taxon>Aurantiacibacter</taxon>
    </lineage>
</organism>
<reference evidence="1 2" key="1">
    <citation type="submission" date="2015-04" db="EMBL/GenBank/DDBJ databases">
        <title>The draft genome sequence of Erythrobacter marinus HWDM-33.</title>
        <authorList>
            <person name="Zhuang L."/>
            <person name="Liu Y."/>
            <person name="Shao Z."/>
        </authorList>
    </citation>
    <scope>NUCLEOTIDE SEQUENCE [LARGE SCALE GENOMIC DNA]</scope>
    <source>
        <strain evidence="1 2">HWDM-33</strain>
    </source>
</reference>
<comment type="caution">
    <text evidence="1">The sequence shown here is derived from an EMBL/GenBank/DDBJ whole genome shotgun (WGS) entry which is preliminary data.</text>
</comment>
<dbReference type="Proteomes" id="UP000053455">
    <property type="component" value="Unassembled WGS sequence"/>
</dbReference>
<dbReference type="OrthoDB" id="7428630at2"/>
<dbReference type="AlphaFoldDB" id="A0A0H0XL75"/>
<sequence length="67" mass="7638">MRRALVLTDESARHPFRASLPPHVLLRANEIERTVPWRLRLSLTRKEMESVAATYAAGFIATMTFIA</sequence>
<keyword evidence="2" id="KW-1185">Reference proteome</keyword>
<accession>A0A0H0XL75</accession>
<gene>
    <name evidence="1" type="ORF">AAV99_10370</name>
</gene>
<protein>
    <submittedName>
        <fullName evidence="1">Uncharacterized protein</fullName>
    </submittedName>
</protein>
<evidence type="ECO:0000313" key="1">
    <source>
        <dbReference type="EMBL" id="KLI63104.1"/>
    </source>
</evidence>
<proteinExistence type="predicted"/>
<dbReference type="EMBL" id="LBHU01000003">
    <property type="protein sequence ID" value="KLI63104.1"/>
    <property type="molecule type" value="Genomic_DNA"/>
</dbReference>
<name>A0A0H0XL75_9SPHN</name>
<evidence type="ECO:0000313" key="2">
    <source>
        <dbReference type="Proteomes" id="UP000053455"/>
    </source>
</evidence>
<dbReference type="PATRIC" id="fig|874156.12.peg.2129"/>